<organism evidence="3 4">
    <name type="scientific">Prorocentrum cordatum</name>
    <dbReference type="NCBI Taxonomy" id="2364126"/>
    <lineage>
        <taxon>Eukaryota</taxon>
        <taxon>Sar</taxon>
        <taxon>Alveolata</taxon>
        <taxon>Dinophyceae</taxon>
        <taxon>Prorocentrales</taxon>
        <taxon>Prorocentraceae</taxon>
        <taxon>Prorocentrum</taxon>
    </lineage>
</organism>
<name>A0ABN9Y452_9DINO</name>
<proteinExistence type="predicted"/>
<keyword evidence="4" id="KW-1185">Reference proteome</keyword>
<keyword evidence="2" id="KW-0732">Signal</keyword>
<evidence type="ECO:0000256" key="2">
    <source>
        <dbReference type="SAM" id="SignalP"/>
    </source>
</evidence>
<feature type="compositionally biased region" description="Low complexity" evidence="1">
    <location>
        <begin position="146"/>
        <end position="155"/>
    </location>
</feature>
<gene>
    <name evidence="3" type="ORF">PCOR1329_LOCUS81201</name>
</gene>
<evidence type="ECO:0000256" key="1">
    <source>
        <dbReference type="SAM" id="MobiDB-lite"/>
    </source>
</evidence>
<reference evidence="3" key="1">
    <citation type="submission" date="2023-10" db="EMBL/GenBank/DDBJ databases">
        <authorList>
            <person name="Chen Y."/>
            <person name="Shah S."/>
            <person name="Dougan E. K."/>
            <person name="Thang M."/>
            <person name="Chan C."/>
        </authorList>
    </citation>
    <scope>NUCLEOTIDE SEQUENCE [LARGE SCALE GENOMIC DNA]</scope>
</reference>
<dbReference type="EMBL" id="CAUYUJ010021573">
    <property type="protein sequence ID" value="CAK0905511.1"/>
    <property type="molecule type" value="Genomic_DNA"/>
</dbReference>
<feature type="region of interest" description="Disordered" evidence="1">
    <location>
        <begin position="137"/>
        <end position="165"/>
    </location>
</feature>
<dbReference type="Proteomes" id="UP001189429">
    <property type="component" value="Unassembled WGS sequence"/>
</dbReference>
<evidence type="ECO:0000313" key="4">
    <source>
        <dbReference type="Proteomes" id="UP001189429"/>
    </source>
</evidence>
<sequence>MPRARAPRALAVACLLGASAATRAATNGTATAAADSEAGRAVDAALSAVQGALLLSAALPQHDGPRPSRQTEEQMSRAGSLVYNSYQLLASAQQHVEFAREQLQAGDHAVDVAPDIASGDSLVQLARARLTEGDSLSQKARGDFVGGTPADGADPLGPPPEVPREWDNVDKMLRRSRAKLVMLQETVQEAKKLARKAGQKLRTVSAKDAAAQEDRYGEQQDAKILDFLSRY</sequence>
<accession>A0ABN9Y452</accession>
<comment type="caution">
    <text evidence="3">The sequence shown here is derived from an EMBL/GenBank/DDBJ whole genome shotgun (WGS) entry which is preliminary data.</text>
</comment>
<feature type="chain" id="PRO_5046851278" evidence="2">
    <location>
        <begin position="25"/>
        <end position="231"/>
    </location>
</feature>
<evidence type="ECO:0000313" key="3">
    <source>
        <dbReference type="EMBL" id="CAK0905511.1"/>
    </source>
</evidence>
<protein>
    <submittedName>
        <fullName evidence="3">Uncharacterized protein</fullName>
    </submittedName>
</protein>
<feature type="signal peptide" evidence="2">
    <location>
        <begin position="1"/>
        <end position="24"/>
    </location>
</feature>
<feature type="region of interest" description="Disordered" evidence="1">
    <location>
        <begin position="197"/>
        <end position="216"/>
    </location>
</feature>